<dbReference type="AlphaFoldDB" id="A4SJY4"/>
<dbReference type="InterPro" id="IPR006140">
    <property type="entry name" value="D-isomer_DH_NAD-bd"/>
</dbReference>
<feature type="domain" description="D-isomer specific 2-hydroxyacid dehydrogenase catalytic" evidence="5">
    <location>
        <begin position="37"/>
        <end position="321"/>
    </location>
</feature>
<name>A4SJY4_AERS4</name>
<dbReference type="STRING" id="29491.GCA_000820065_02554"/>
<dbReference type="SUPFAM" id="SSF51735">
    <property type="entry name" value="NAD(P)-binding Rossmann-fold domains"/>
    <property type="match status" value="1"/>
</dbReference>
<dbReference type="Pfam" id="PF02826">
    <property type="entry name" value="2-Hacid_dh_C"/>
    <property type="match status" value="1"/>
</dbReference>
<dbReference type="PANTHER" id="PTHR43761:SF1">
    <property type="entry name" value="D-ISOMER SPECIFIC 2-HYDROXYACID DEHYDROGENASE CATALYTIC DOMAIN-CONTAINING PROTEIN-RELATED"/>
    <property type="match status" value="1"/>
</dbReference>
<dbReference type="GO" id="GO:0016616">
    <property type="term" value="F:oxidoreductase activity, acting on the CH-OH group of donors, NAD or NADP as acceptor"/>
    <property type="evidence" value="ECO:0007669"/>
    <property type="project" value="InterPro"/>
</dbReference>
<dbReference type="InterPro" id="IPR006139">
    <property type="entry name" value="D-isomer_2_OHA_DH_cat_dom"/>
</dbReference>
<dbReference type="PROSITE" id="PS00671">
    <property type="entry name" value="D_2_HYDROXYACID_DH_3"/>
    <property type="match status" value="1"/>
</dbReference>
<evidence type="ECO:0000259" key="6">
    <source>
        <dbReference type="Pfam" id="PF02826"/>
    </source>
</evidence>
<feature type="domain" description="D-isomer specific 2-hydroxyacid dehydrogenase NAD-binding" evidence="6">
    <location>
        <begin position="112"/>
        <end position="292"/>
    </location>
</feature>
<dbReference type="InterPro" id="IPR029753">
    <property type="entry name" value="D-isomer_DH_CS"/>
</dbReference>
<dbReference type="CDD" id="cd12162">
    <property type="entry name" value="2-Hacid_dh_4"/>
    <property type="match status" value="1"/>
</dbReference>
<evidence type="ECO:0000313" key="8">
    <source>
        <dbReference type="Proteomes" id="UP000000225"/>
    </source>
</evidence>
<keyword evidence="2 4" id="KW-0560">Oxidoreductase</keyword>
<dbReference type="Pfam" id="PF00389">
    <property type="entry name" value="2-Hacid_dh"/>
    <property type="match status" value="1"/>
</dbReference>
<dbReference type="eggNOG" id="COG1052">
    <property type="taxonomic scope" value="Bacteria"/>
</dbReference>
<evidence type="ECO:0000256" key="4">
    <source>
        <dbReference type="RuleBase" id="RU003719"/>
    </source>
</evidence>
<evidence type="ECO:0000256" key="1">
    <source>
        <dbReference type="ARBA" id="ARBA00005854"/>
    </source>
</evidence>
<proteinExistence type="inferred from homology"/>
<dbReference type="EMBL" id="CP000644">
    <property type="protein sequence ID" value="ABO89206.1"/>
    <property type="molecule type" value="Genomic_DNA"/>
</dbReference>
<evidence type="ECO:0000256" key="2">
    <source>
        <dbReference type="ARBA" id="ARBA00023002"/>
    </source>
</evidence>
<sequence length="323" mass="35207">MAGGVMQQIVFLDSDTLDAGITLHRPDFPHHWQSHPSTAPEQVVERLRNASIAIINKVRIGAPELAQLPDLKLIALAATGSDNVDLEACRAANVGVCNIRNYSGPSVPEHAMALMLALSRNLFAWRQSLLEGRWQQSGQFCFFDHNIMDLHGKQLGIIGKGTLGQALGERAQGMGMIVRYAQSQIGASHDEDRLPLDTLLQSSDVVSLHCPLTPYTRHLIGERELALMKPGALLINVGRGGLVDEAALLKALANGRLGGAGFDVASVEPPPQDHPLMQALQYPNFILTPHVAWASEESMQRLADQLIDNINAFAEGRRQHRLV</sequence>
<dbReference type="HOGENOM" id="CLU_019796_1_3_6"/>
<dbReference type="SUPFAM" id="SSF52283">
    <property type="entry name" value="Formate/glycerate dehydrogenase catalytic domain-like"/>
    <property type="match status" value="1"/>
</dbReference>
<reference evidence="8" key="1">
    <citation type="journal article" date="2008" name="BMC Genomics">
        <title>The genome of Aeromonas salmonicida subsp. salmonicida A449: insights into the evolution of a fish pathogen.</title>
        <authorList>
            <person name="Reith M.E."/>
            <person name="Singh R.K."/>
            <person name="Curtis B."/>
            <person name="Boyd J.M."/>
            <person name="Bouevitch A."/>
            <person name="Kimball J."/>
            <person name="Munholland J."/>
            <person name="Murphy C."/>
            <person name="Sarty D."/>
            <person name="Williams J."/>
            <person name="Nash J.H."/>
            <person name="Johnson S.C."/>
            <person name="Brown L.L."/>
        </authorList>
    </citation>
    <scope>NUCLEOTIDE SEQUENCE [LARGE SCALE GENOMIC DNA]</scope>
    <source>
        <strain evidence="8">A449</strain>
    </source>
</reference>
<dbReference type="KEGG" id="asa:ASA_1084"/>
<dbReference type="InterPro" id="IPR050418">
    <property type="entry name" value="D-iso_2-hydroxyacid_DH_PdxB"/>
</dbReference>
<dbReference type="PANTHER" id="PTHR43761">
    <property type="entry name" value="D-ISOMER SPECIFIC 2-HYDROXYACID DEHYDROGENASE FAMILY PROTEIN (AFU_ORTHOLOGUE AFUA_1G13630)"/>
    <property type="match status" value="1"/>
</dbReference>
<dbReference type="Proteomes" id="UP000000225">
    <property type="component" value="Chromosome"/>
</dbReference>
<dbReference type="PROSITE" id="PS00670">
    <property type="entry name" value="D_2_HYDROXYACID_DH_2"/>
    <property type="match status" value="1"/>
</dbReference>
<evidence type="ECO:0000259" key="5">
    <source>
        <dbReference type="Pfam" id="PF00389"/>
    </source>
</evidence>
<comment type="similarity">
    <text evidence="1 4">Belongs to the D-isomer specific 2-hydroxyacid dehydrogenase family.</text>
</comment>
<protein>
    <submittedName>
        <fullName evidence="7">2-hydroxyacid dehydrogenase family protein</fullName>
    </submittedName>
</protein>
<dbReference type="Gene3D" id="3.40.50.720">
    <property type="entry name" value="NAD(P)-binding Rossmann-like Domain"/>
    <property type="match status" value="2"/>
</dbReference>
<evidence type="ECO:0000256" key="3">
    <source>
        <dbReference type="ARBA" id="ARBA00023027"/>
    </source>
</evidence>
<dbReference type="GO" id="GO:0051287">
    <property type="term" value="F:NAD binding"/>
    <property type="evidence" value="ECO:0007669"/>
    <property type="project" value="InterPro"/>
</dbReference>
<evidence type="ECO:0000313" key="7">
    <source>
        <dbReference type="EMBL" id="ABO89206.1"/>
    </source>
</evidence>
<gene>
    <name evidence="7" type="ordered locus">ASA_1084</name>
</gene>
<organism evidence="7 8">
    <name type="scientific">Aeromonas salmonicida (strain A449)</name>
    <dbReference type="NCBI Taxonomy" id="382245"/>
    <lineage>
        <taxon>Bacteria</taxon>
        <taxon>Pseudomonadati</taxon>
        <taxon>Pseudomonadota</taxon>
        <taxon>Gammaproteobacteria</taxon>
        <taxon>Aeromonadales</taxon>
        <taxon>Aeromonadaceae</taxon>
        <taxon>Aeromonas</taxon>
    </lineage>
</organism>
<accession>A4SJY4</accession>
<keyword evidence="3" id="KW-0520">NAD</keyword>
<dbReference type="InterPro" id="IPR036291">
    <property type="entry name" value="NAD(P)-bd_dom_sf"/>
</dbReference>